<name>A0A1Y5TRB0_9RHOB</name>
<dbReference type="InterPro" id="IPR023485">
    <property type="entry name" value="Ptyr_pPase"/>
</dbReference>
<dbReference type="EMBL" id="FWFW01000021">
    <property type="protein sequence ID" value="SLN70228.1"/>
    <property type="molecule type" value="Genomic_DNA"/>
</dbReference>
<evidence type="ECO:0000313" key="4">
    <source>
        <dbReference type="Proteomes" id="UP000193307"/>
    </source>
</evidence>
<dbReference type="Proteomes" id="UP000193307">
    <property type="component" value="Unassembled WGS sequence"/>
</dbReference>
<organism evidence="3 4">
    <name type="scientific">Pacificibacter marinus</name>
    <dbReference type="NCBI Taxonomy" id="658057"/>
    <lineage>
        <taxon>Bacteria</taxon>
        <taxon>Pseudomonadati</taxon>
        <taxon>Pseudomonadota</taxon>
        <taxon>Alphaproteobacteria</taxon>
        <taxon>Rhodobacterales</taxon>
        <taxon>Roseobacteraceae</taxon>
        <taxon>Pacificibacter</taxon>
    </lineage>
</organism>
<dbReference type="SUPFAM" id="SSF52788">
    <property type="entry name" value="Phosphotyrosine protein phosphatases I"/>
    <property type="match status" value="1"/>
</dbReference>
<dbReference type="GO" id="GO:0004725">
    <property type="term" value="F:protein tyrosine phosphatase activity"/>
    <property type="evidence" value="ECO:0007669"/>
    <property type="project" value="UniProtKB-EC"/>
</dbReference>
<dbReference type="EC" id="3.1.3.48" evidence="3"/>
<proteinExistence type="predicted"/>
<evidence type="ECO:0000259" key="2">
    <source>
        <dbReference type="SMART" id="SM00226"/>
    </source>
</evidence>
<protein>
    <submittedName>
        <fullName evidence="3">Protein ArsC</fullName>
        <ecNumber evidence="3">3.1.3.48</ecNumber>
    </submittedName>
</protein>
<evidence type="ECO:0000313" key="3">
    <source>
        <dbReference type="EMBL" id="SLN70228.1"/>
    </source>
</evidence>
<dbReference type="AlphaFoldDB" id="A0A1Y5TRB0"/>
<sequence length="133" mass="14960">MAEALMKKLYGMQAYVQSAGVMGDMDIDGFAVTVCQEIDVEISRHQARSFQDLHEVGEHMSSYDLIIALSPASHHKACNLTKLYHIDVEYWPIADPTATSENREAKLESYRSVRDDIKARMIERFGPPSAPQS</sequence>
<gene>
    <name evidence="3" type="primary">arsC_2</name>
    <name evidence="3" type="ORF">PAM7971_03759</name>
</gene>
<accession>A0A1Y5TRB0</accession>
<dbReference type="Gene3D" id="3.40.50.2300">
    <property type="match status" value="1"/>
</dbReference>
<dbReference type="SMART" id="SM00226">
    <property type="entry name" value="LMWPc"/>
    <property type="match status" value="1"/>
</dbReference>
<dbReference type="InterPro" id="IPR036196">
    <property type="entry name" value="Ptyr_pPase_sf"/>
</dbReference>
<reference evidence="3 4" key="1">
    <citation type="submission" date="2017-03" db="EMBL/GenBank/DDBJ databases">
        <authorList>
            <person name="Afonso C.L."/>
            <person name="Miller P.J."/>
            <person name="Scott M.A."/>
            <person name="Spackman E."/>
            <person name="Goraichik I."/>
            <person name="Dimitrov K.M."/>
            <person name="Suarez D.L."/>
            <person name="Swayne D.E."/>
        </authorList>
    </citation>
    <scope>NUCLEOTIDE SEQUENCE [LARGE SCALE GENOMIC DNA]</scope>
    <source>
        <strain evidence="3 4">CECT 7971</strain>
    </source>
</reference>
<dbReference type="Pfam" id="PF01451">
    <property type="entry name" value="LMWPc"/>
    <property type="match status" value="1"/>
</dbReference>
<keyword evidence="3" id="KW-0378">Hydrolase</keyword>
<evidence type="ECO:0000256" key="1">
    <source>
        <dbReference type="ARBA" id="ARBA00022849"/>
    </source>
</evidence>
<keyword evidence="4" id="KW-1185">Reference proteome</keyword>
<dbReference type="PANTHER" id="PTHR43428">
    <property type="entry name" value="ARSENATE REDUCTASE"/>
    <property type="match status" value="1"/>
</dbReference>
<feature type="domain" description="Phosphotyrosine protein phosphatase I" evidence="2">
    <location>
        <begin position="1"/>
        <end position="127"/>
    </location>
</feature>
<dbReference type="GO" id="GO:0046685">
    <property type="term" value="P:response to arsenic-containing substance"/>
    <property type="evidence" value="ECO:0007669"/>
    <property type="project" value="UniProtKB-KW"/>
</dbReference>
<dbReference type="PANTHER" id="PTHR43428:SF1">
    <property type="entry name" value="ARSENATE REDUCTASE"/>
    <property type="match status" value="1"/>
</dbReference>
<dbReference type="STRING" id="658057.SAMN04488032_12512"/>
<keyword evidence="1" id="KW-0059">Arsenical resistance</keyword>